<dbReference type="eggNOG" id="ENOG502RJF6">
    <property type="taxonomic scope" value="Eukaryota"/>
</dbReference>
<dbReference type="Pfam" id="PF01828">
    <property type="entry name" value="Peptidase_A4"/>
    <property type="match status" value="1"/>
</dbReference>
<dbReference type="InterPro" id="IPR038656">
    <property type="entry name" value="Peptidase_G1_sf"/>
</dbReference>
<dbReference type="CDD" id="cd13426">
    <property type="entry name" value="Peptidase_G1"/>
    <property type="match status" value="1"/>
</dbReference>
<dbReference type="SUPFAM" id="SSF49899">
    <property type="entry name" value="Concanavalin A-like lectins/glucanases"/>
    <property type="match status" value="1"/>
</dbReference>
<dbReference type="Gene3D" id="2.60.120.700">
    <property type="entry name" value="Peptidase G1"/>
    <property type="match status" value="1"/>
</dbReference>
<sequence>SDPQLSSNWAGAVLTADSSTYTSITGTFIIPSPSFPSSTARSSSTYSAAAWVGIDGENCSTALLQTGVDLTVSANGSVSINGWYEWYPDFSHDFTGIQFSAGDTITLAVSANSTTSGNVLIENTSTGQSVNHILTSTSALCQTSAEWIVEDYRLGAETVPLANFETVKFTGAQVVARNEVLGPEGANLINMVNAAGNVLTETQIDPTSVTVTY</sequence>
<dbReference type="InterPro" id="IPR013320">
    <property type="entry name" value="ConA-like_dom_sf"/>
</dbReference>
<proteinExistence type="predicted"/>
<accession>R7RX11</accession>
<dbReference type="PANTHER" id="PTHR37536">
    <property type="entry name" value="PUTATIVE (AFU_ORTHOLOGUE AFUA_3G02970)-RELATED"/>
    <property type="match status" value="1"/>
</dbReference>
<evidence type="ECO:0000313" key="2">
    <source>
        <dbReference type="EMBL" id="EIM79390.1"/>
    </source>
</evidence>
<organism evidence="2 3">
    <name type="scientific">Stereum hirsutum (strain FP-91666)</name>
    <name type="common">White-rot fungus</name>
    <dbReference type="NCBI Taxonomy" id="721885"/>
    <lineage>
        <taxon>Eukaryota</taxon>
        <taxon>Fungi</taxon>
        <taxon>Dikarya</taxon>
        <taxon>Basidiomycota</taxon>
        <taxon>Agaricomycotina</taxon>
        <taxon>Agaricomycetes</taxon>
        <taxon>Russulales</taxon>
        <taxon>Stereaceae</taxon>
        <taxon>Stereum</taxon>
    </lineage>
</organism>
<gene>
    <name evidence="2" type="ORF">STEHIDRAFT_25748</name>
</gene>
<feature type="active site" description="Proton acceptor" evidence="1">
    <location>
        <position position="150"/>
    </location>
</feature>
<evidence type="ECO:0000256" key="1">
    <source>
        <dbReference type="PIRSR" id="PIRSR600250-50"/>
    </source>
</evidence>
<dbReference type="Proteomes" id="UP000053927">
    <property type="component" value="Unassembled WGS sequence"/>
</dbReference>
<name>R7RX11_STEHR</name>
<dbReference type="RefSeq" id="XP_007311469.1">
    <property type="nucleotide sequence ID" value="XM_007311407.1"/>
</dbReference>
<dbReference type="PRINTS" id="PR00977">
    <property type="entry name" value="SCYTLDPTASE"/>
</dbReference>
<dbReference type="GO" id="GO:0070007">
    <property type="term" value="F:glutamic-type endopeptidase activity"/>
    <property type="evidence" value="ECO:0007669"/>
    <property type="project" value="InterPro"/>
</dbReference>
<keyword evidence="3" id="KW-1185">Reference proteome</keyword>
<feature type="non-terminal residue" evidence="2">
    <location>
        <position position="213"/>
    </location>
</feature>
<evidence type="ECO:0000313" key="3">
    <source>
        <dbReference type="Proteomes" id="UP000053927"/>
    </source>
</evidence>
<dbReference type="KEGG" id="shs:STEHIDRAFT_25748"/>
<evidence type="ECO:0008006" key="4">
    <source>
        <dbReference type="Google" id="ProtNLM"/>
    </source>
</evidence>
<dbReference type="EMBL" id="JH687405">
    <property type="protein sequence ID" value="EIM79390.1"/>
    <property type="molecule type" value="Genomic_DNA"/>
</dbReference>
<dbReference type="PANTHER" id="PTHR37536:SF1">
    <property type="entry name" value="ASPERGILLOPEPSIN, PUTAITVE (AFU_ORTHOLOGUE AFUA_7G01200)"/>
    <property type="match status" value="1"/>
</dbReference>
<feature type="non-terminal residue" evidence="2">
    <location>
        <position position="1"/>
    </location>
</feature>
<dbReference type="GeneID" id="18804349"/>
<dbReference type="OMA" id="TTFDAWY"/>
<dbReference type="AlphaFoldDB" id="R7RX11"/>
<dbReference type="OrthoDB" id="2862635at2759"/>
<dbReference type="InterPro" id="IPR000250">
    <property type="entry name" value="Peptidase_G1"/>
</dbReference>
<dbReference type="GO" id="GO:0006508">
    <property type="term" value="P:proteolysis"/>
    <property type="evidence" value="ECO:0007669"/>
    <property type="project" value="InterPro"/>
</dbReference>
<reference evidence="3" key="1">
    <citation type="journal article" date="2012" name="Science">
        <title>The Paleozoic origin of enzymatic lignin decomposition reconstructed from 31 fungal genomes.</title>
        <authorList>
            <person name="Floudas D."/>
            <person name="Binder M."/>
            <person name="Riley R."/>
            <person name="Barry K."/>
            <person name="Blanchette R.A."/>
            <person name="Henrissat B."/>
            <person name="Martinez A.T."/>
            <person name="Otillar R."/>
            <person name="Spatafora J.W."/>
            <person name="Yadav J.S."/>
            <person name="Aerts A."/>
            <person name="Benoit I."/>
            <person name="Boyd A."/>
            <person name="Carlson A."/>
            <person name="Copeland A."/>
            <person name="Coutinho P.M."/>
            <person name="de Vries R.P."/>
            <person name="Ferreira P."/>
            <person name="Findley K."/>
            <person name="Foster B."/>
            <person name="Gaskell J."/>
            <person name="Glotzer D."/>
            <person name="Gorecki P."/>
            <person name="Heitman J."/>
            <person name="Hesse C."/>
            <person name="Hori C."/>
            <person name="Igarashi K."/>
            <person name="Jurgens J.A."/>
            <person name="Kallen N."/>
            <person name="Kersten P."/>
            <person name="Kohler A."/>
            <person name="Kuees U."/>
            <person name="Kumar T.K.A."/>
            <person name="Kuo A."/>
            <person name="LaButti K."/>
            <person name="Larrondo L.F."/>
            <person name="Lindquist E."/>
            <person name="Ling A."/>
            <person name="Lombard V."/>
            <person name="Lucas S."/>
            <person name="Lundell T."/>
            <person name="Martin R."/>
            <person name="McLaughlin D.J."/>
            <person name="Morgenstern I."/>
            <person name="Morin E."/>
            <person name="Murat C."/>
            <person name="Nagy L.G."/>
            <person name="Nolan M."/>
            <person name="Ohm R.A."/>
            <person name="Patyshakuliyeva A."/>
            <person name="Rokas A."/>
            <person name="Ruiz-Duenas F.J."/>
            <person name="Sabat G."/>
            <person name="Salamov A."/>
            <person name="Samejima M."/>
            <person name="Schmutz J."/>
            <person name="Slot J.C."/>
            <person name="St John F."/>
            <person name="Stenlid J."/>
            <person name="Sun H."/>
            <person name="Sun S."/>
            <person name="Syed K."/>
            <person name="Tsang A."/>
            <person name="Wiebenga A."/>
            <person name="Young D."/>
            <person name="Pisabarro A."/>
            <person name="Eastwood D.C."/>
            <person name="Martin F."/>
            <person name="Cullen D."/>
            <person name="Grigoriev I.V."/>
            <person name="Hibbett D.S."/>
        </authorList>
    </citation>
    <scope>NUCLEOTIDE SEQUENCE [LARGE SCALE GENOMIC DNA]</scope>
    <source>
        <strain evidence="3">FP-91666</strain>
    </source>
</reference>
<protein>
    <recommendedName>
        <fullName evidence="4">Concanavalin A-like lectin/glucanase</fullName>
    </recommendedName>
</protein>